<dbReference type="InterPro" id="IPR009078">
    <property type="entry name" value="Ferritin-like_SF"/>
</dbReference>
<sequence>MSHDDIVDTLNDLIETSKDGELGFTACAKHVKSSDLRNLFLRRAEECRAAAGELQTLVVEYGGKPDAGGSATGALHRGWVAVRGSLSGYSDHAMLEECERGEDAALARYRAALKEEALPESVRAVVARQQLGVQANHDQIKRLRDIDKAA</sequence>
<dbReference type="Gene3D" id="1.20.1260.10">
    <property type="match status" value="1"/>
</dbReference>
<organism evidence="2 3">
    <name type="scientific">Piscinibacter gummiphilus</name>
    <dbReference type="NCBI Taxonomy" id="946333"/>
    <lineage>
        <taxon>Bacteria</taxon>
        <taxon>Pseudomonadati</taxon>
        <taxon>Pseudomonadota</taxon>
        <taxon>Betaproteobacteria</taxon>
        <taxon>Burkholderiales</taxon>
        <taxon>Sphaerotilaceae</taxon>
        <taxon>Piscinibacter</taxon>
    </lineage>
</organism>
<dbReference type="EMBL" id="CP136336">
    <property type="protein sequence ID" value="WOB06125.1"/>
    <property type="molecule type" value="Genomic_DNA"/>
</dbReference>
<dbReference type="Pfam" id="PF09537">
    <property type="entry name" value="DUF2383"/>
    <property type="match status" value="1"/>
</dbReference>
<evidence type="ECO:0000313" key="2">
    <source>
        <dbReference type="EMBL" id="WOB06125.1"/>
    </source>
</evidence>
<dbReference type="RefSeq" id="WP_316698443.1">
    <property type="nucleotide sequence ID" value="NZ_CP136336.1"/>
</dbReference>
<evidence type="ECO:0000313" key="3">
    <source>
        <dbReference type="Proteomes" id="UP001303946"/>
    </source>
</evidence>
<evidence type="ECO:0000259" key="1">
    <source>
        <dbReference type="Pfam" id="PF09537"/>
    </source>
</evidence>
<proteinExistence type="predicted"/>
<dbReference type="SUPFAM" id="SSF47240">
    <property type="entry name" value="Ferritin-like"/>
    <property type="match status" value="1"/>
</dbReference>
<keyword evidence="3" id="KW-1185">Reference proteome</keyword>
<dbReference type="PIRSF" id="PIRSF029477">
    <property type="entry name" value="UCP029477"/>
    <property type="match status" value="1"/>
</dbReference>
<dbReference type="InterPro" id="IPR016920">
    <property type="entry name" value="UCP029477"/>
</dbReference>
<gene>
    <name evidence="2" type="ORF">RXV79_14450</name>
</gene>
<dbReference type="InterPro" id="IPR012347">
    <property type="entry name" value="Ferritin-like"/>
</dbReference>
<dbReference type="InterPro" id="IPR011971">
    <property type="entry name" value="CHP02284"/>
</dbReference>
<protein>
    <submittedName>
        <fullName evidence="2">PA2169 family four-helix-bundle protein</fullName>
    </submittedName>
</protein>
<dbReference type="Proteomes" id="UP001303946">
    <property type="component" value="Chromosome"/>
</dbReference>
<reference evidence="2 3" key="1">
    <citation type="submission" date="2023-10" db="EMBL/GenBank/DDBJ databases">
        <title>Bacteria for the degradation of biodegradable plastic PBAT(Polybutylene adipate terephthalate).</title>
        <authorList>
            <person name="Weon H.-Y."/>
            <person name="Yeon J."/>
        </authorList>
    </citation>
    <scope>NUCLEOTIDE SEQUENCE [LARGE SCALE GENOMIC DNA]</scope>
    <source>
        <strain evidence="2 3">SBD 7-3</strain>
    </source>
</reference>
<dbReference type="NCBIfam" id="TIGR02284">
    <property type="entry name" value="PA2169 family four-helix-bundle protein"/>
    <property type="match status" value="1"/>
</dbReference>
<dbReference type="InterPro" id="IPR019052">
    <property type="entry name" value="DUF2383"/>
</dbReference>
<feature type="domain" description="DUF2383" evidence="1">
    <location>
        <begin position="5"/>
        <end position="115"/>
    </location>
</feature>
<name>A0ABZ0CMC8_9BURK</name>
<accession>A0ABZ0CMC8</accession>